<comment type="caution">
    <text evidence="2">The sequence shown here is derived from an EMBL/GenBank/DDBJ whole genome shotgun (WGS) entry which is preliminary data.</text>
</comment>
<gene>
    <name evidence="2" type="ORF">THAOC_00855</name>
</gene>
<keyword evidence="1" id="KW-0812">Transmembrane</keyword>
<organism evidence="2 3">
    <name type="scientific">Thalassiosira oceanica</name>
    <name type="common">Marine diatom</name>
    <dbReference type="NCBI Taxonomy" id="159749"/>
    <lineage>
        <taxon>Eukaryota</taxon>
        <taxon>Sar</taxon>
        <taxon>Stramenopiles</taxon>
        <taxon>Ochrophyta</taxon>
        <taxon>Bacillariophyta</taxon>
        <taxon>Coscinodiscophyceae</taxon>
        <taxon>Thalassiosirophycidae</taxon>
        <taxon>Thalassiosirales</taxon>
        <taxon>Thalassiosiraceae</taxon>
        <taxon>Thalassiosira</taxon>
    </lineage>
</organism>
<accession>K0TR78</accession>
<dbReference type="Proteomes" id="UP000266841">
    <property type="component" value="Unassembled WGS sequence"/>
</dbReference>
<keyword evidence="3" id="KW-1185">Reference proteome</keyword>
<keyword evidence="1" id="KW-1133">Transmembrane helix</keyword>
<evidence type="ECO:0000256" key="1">
    <source>
        <dbReference type="SAM" id="Phobius"/>
    </source>
</evidence>
<evidence type="ECO:0000313" key="2">
    <source>
        <dbReference type="EMBL" id="EJK77322.1"/>
    </source>
</evidence>
<sequence length="154" mass="16778">MPDRLNSAYILISYSILFDLSAQLRSGRRCRIGSAVGRDLNYARLVGSAALLVIYSDRLGALARRVGSALASLLDFAVVYVAALFAFYSALSASRCAADFCYSGRQLRVREPLASKLLEVTFSNRNDYHLCYKSGECTAAALLILECLCVKSTA</sequence>
<reference evidence="2 3" key="1">
    <citation type="journal article" date="2012" name="Genome Biol.">
        <title>Genome and low-iron response of an oceanic diatom adapted to chronic iron limitation.</title>
        <authorList>
            <person name="Lommer M."/>
            <person name="Specht M."/>
            <person name="Roy A.S."/>
            <person name="Kraemer L."/>
            <person name="Andreson R."/>
            <person name="Gutowska M.A."/>
            <person name="Wolf J."/>
            <person name="Bergner S.V."/>
            <person name="Schilhabel M.B."/>
            <person name="Klostermeier U.C."/>
            <person name="Beiko R.G."/>
            <person name="Rosenstiel P."/>
            <person name="Hippler M."/>
            <person name="Laroche J."/>
        </authorList>
    </citation>
    <scope>NUCLEOTIDE SEQUENCE [LARGE SCALE GENOMIC DNA]</scope>
    <source>
        <strain evidence="2 3">CCMP1005</strain>
    </source>
</reference>
<evidence type="ECO:0000313" key="3">
    <source>
        <dbReference type="Proteomes" id="UP000266841"/>
    </source>
</evidence>
<name>K0TR78_THAOC</name>
<proteinExistence type="predicted"/>
<protein>
    <submittedName>
        <fullName evidence="2">Uncharacterized protein</fullName>
    </submittedName>
</protein>
<dbReference type="AlphaFoldDB" id="K0TR78"/>
<keyword evidence="1" id="KW-0472">Membrane</keyword>
<feature type="transmembrane region" description="Helical" evidence="1">
    <location>
        <begin position="69"/>
        <end position="88"/>
    </location>
</feature>
<dbReference type="EMBL" id="AGNL01001027">
    <property type="protein sequence ID" value="EJK77322.1"/>
    <property type="molecule type" value="Genomic_DNA"/>
</dbReference>